<dbReference type="GO" id="GO:0046872">
    <property type="term" value="F:metal ion binding"/>
    <property type="evidence" value="ECO:0007669"/>
    <property type="project" value="InterPro"/>
</dbReference>
<proteinExistence type="predicted"/>
<dbReference type="Pfam" id="PF07398">
    <property type="entry name" value="MDMPI_C"/>
    <property type="match status" value="1"/>
</dbReference>
<dbReference type="GO" id="GO:0005886">
    <property type="term" value="C:plasma membrane"/>
    <property type="evidence" value="ECO:0007669"/>
    <property type="project" value="TreeGrafter"/>
</dbReference>
<name>A0A1W1YK25_9MICO</name>
<evidence type="ECO:0000313" key="4">
    <source>
        <dbReference type="Proteomes" id="UP000192634"/>
    </source>
</evidence>
<reference evidence="3 4" key="1">
    <citation type="submission" date="2017-04" db="EMBL/GenBank/DDBJ databases">
        <authorList>
            <person name="Afonso C.L."/>
            <person name="Miller P.J."/>
            <person name="Scott M.A."/>
            <person name="Spackman E."/>
            <person name="Goraichik I."/>
            <person name="Dimitrov K.M."/>
            <person name="Suarez D.L."/>
            <person name="Swayne D.E."/>
        </authorList>
    </citation>
    <scope>NUCLEOTIDE SEQUENCE [LARGE SCALE GENOMIC DNA]</scope>
    <source>
        <strain evidence="3 4">CGMCC 1.12511</strain>
    </source>
</reference>
<dbReference type="OrthoDB" id="3671213at2"/>
<protein>
    <submittedName>
        <fullName evidence="3">TIGR03083 family protein</fullName>
    </submittedName>
</protein>
<evidence type="ECO:0000259" key="2">
    <source>
        <dbReference type="Pfam" id="PF11716"/>
    </source>
</evidence>
<feature type="domain" description="Mycothiol-dependent maleylpyruvate isomerase metal-binding" evidence="2">
    <location>
        <begin position="16"/>
        <end position="142"/>
    </location>
</feature>
<sequence>MTPHPPAAWLPVDTYLAAIERETRRFRECLADADPGLRVPTCPDWSADDLLWHVGGEVQDFWAWVIARRPEVPEVYEEPERPADRAGLIRHLDHAHEQLMLGLRNADPADAAWSWIGDPALHTVGFTVRRQAHEALIHRVDAELTVGAVTPLDPQLASDGVLECLEWMYGNLPGWAGWEHDGSRVLVHAADTGHRVLVGLGRVTGRNPRTGDEIDQTELQVLDRSVHGHAEADVTITADAAALDLWLWHRGPAHPVEMEGDKALLDRLLGVLGQSID</sequence>
<dbReference type="RefSeq" id="WP_159451133.1">
    <property type="nucleotide sequence ID" value="NZ_FWXN01000002.1"/>
</dbReference>
<feature type="domain" description="MDMPI C-terminal" evidence="1">
    <location>
        <begin position="156"/>
        <end position="267"/>
    </location>
</feature>
<gene>
    <name evidence="3" type="ORF">SAMN06296429_102104</name>
</gene>
<dbReference type="InterPro" id="IPR024344">
    <property type="entry name" value="MDMPI_metal-binding"/>
</dbReference>
<dbReference type="PANTHER" id="PTHR40758">
    <property type="entry name" value="CONSERVED PROTEIN"/>
    <property type="match status" value="1"/>
</dbReference>
<accession>A0A1W1YK25</accession>
<dbReference type="EMBL" id="FWXN01000002">
    <property type="protein sequence ID" value="SMC36486.1"/>
    <property type="molecule type" value="Genomic_DNA"/>
</dbReference>
<dbReference type="SUPFAM" id="SSF109854">
    <property type="entry name" value="DinB/YfiT-like putative metalloenzymes"/>
    <property type="match status" value="1"/>
</dbReference>
<dbReference type="PANTHER" id="PTHR40758:SF1">
    <property type="entry name" value="CONSERVED PROTEIN"/>
    <property type="match status" value="1"/>
</dbReference>
<dbReference type="Pfam" id="PF11716">
    <property type="entry name" value="MDMPI_N"/>
    <property type="match status" value="1"/>
</dbReference>
<evidence type="ECO:0000259" key="1">
    <source>
        <dbReference type="Pfam" id="PF07398"/>
    </source>
</evidence>
<dbReference type="InterPro" id="IPR034660">
    <property type="entry name" value="DinB/YfiT-like"/>
</dbReference>
<dbReference type="InterPro" id="IPR017517">
    <property type="entry name" value="Maleyloyr_isom"/>
</dbReference>
<dbReference type="AlphaFoldDB" id="A0A1W1YK25"/>
<dbReference type="InterPro" id="IPR010872">
    <property type="entry name" value="MDMPI_C-term_domain"/>
</dbReference>
<evidence type="ECO:0000313" key="3">
    <source>
        <dbReference type="EMBL" id="SMC36486.1"/>
    </source>
</evidence>
<dbReference type="NCBIfam" id="TIGR03083">
    <property type="entry name" value="maleylpyruvate isomerase family mycothiol-dependent enzyme"/>
    <property type="match status" value="1"/>
</dbReference>
<organism evidence="3 4">
    <name type="scientific">Janibacter indicus</name>
    <dbReference type="NCBI Taxonomy" id="857417"/>
    <lineage>
        <taxon>Bacteria</taxon>
        <taxon>Bacillati</taxon>
        <taxon>Actinomycetota</taxon>
        <taxon>Actinomycetes</taxon>
        <taxon>Micrococcales</taxon>
        <taxon>Intrasporangiaceae</taxon>
        <taxon>Janibacter</taxon>
    </lineage>
</organism>
<dbReference type="Proteomes" id="UP000192634">
    <property type="component" value="Unassembled WGS sequence"/>
</dbReference>